<dbReference type="Pfam" id="PF05050">
    <property type="entry name" value="Methyltransf_21"/>
    <property type="match status" value="1"/>
</dbReference>
<dbReference type="GO" id="GO:0008168">
    <property type="term" value="F:methyltransferase activity"/>
    <property type="evidence" value="ECO:0007669"/>
    <property type="project" value="UniProtKB-KW"/>
</dbReference>
<evidence type="ECO:0000313" key="3">
    <source>
        <dbReference type="Proteomes" id="UP000477488"/>
    </source>
</evidence>
<dbReference type="InterPro" id="IPR006342">
    <property type="entry name" value="FkbM_mtfrase"/>
</dbReference>
<dbReference type="InterPro" id="IPR029063">
    <property type="entry name" value="SAM-dependent_MTases_sf"/>
</dbReference>
<dbReference type="NCBIfam" id="TIGR01444">
    <property type="entry name" value="fkbM_fam"/>
    <property type="match status" value="1"/>
</dbReference>
<keyword evidence="2" id="KW-0489">Methyltransferase</keyword>
<keyword evidence="3" id="KW-1185">Reference proteome</keyword>
<dbReference type="SUPFAM" id="SSF53335">
    <property type="entry name" value="S-adenosyl-L-methionine-dependent methyltransferases"/>
    <property type="match status" value="1"/>
</dbReference>
<evidence type="ECO:0000313" key="2">
    <source>
        <dbReference type="EMBL" id="MSS27268.1"/>
    </source>
</evidence>
<dbReference type="EMBL" id="VUMH01000003">
    <property type="protein sequence ID" value="MSS27268.1"/>
    <property type="molecule type" value="Genomic_DNA"/>
</dbReference>
<proteinExistence type="predicted"/>
<evidence type="ECO:0000259" key="1">
    <source>
        <dbReference type="Pfam" id="PF05050"/>
    </source>
</evidence>
<dbReference type="Gene3D" id="3.40.50.150">
    <property type="entry name" value="Vaccinia Virus protein VP39"/>
    <property type="match status" value="1"/>
</dbReference>
<comment type="caution">
    <text evidence="2">The sequence shown here is derived from an EMBL/GenBank/DDBJ whole genome shotgun (WGS) entry which is preliminary data.</text>
</comment>
<accession>A0A6L5XJI6</accession>
<sequence>MTLKTHIHSAPLLRSWDISDSPGHVCCIAMREDLILLPSFLEEHPRSKVRLLLMPDLPANNPEYIRFSTSGGMVAIPVCGLQGVERAANLEKVILCQPGPSGAVVTAMLCRCLTACGVRGVYLYAGRKRGFGARKALPDFYGQNEAGLQKVYGLLADEASREVYAARIKALTMGEAGYLPLSAHQEYYHPLVRPQYGDIMLDGGVSDMVGAQMQFAQSVGETGSIFGFEPIPAMAAIARKKLAAFPQYHLQTAGLGESTGQVCFKNLRDSSHMVLNPDAGDSILCQMTSVDDFVREHRLGRINCIKLDVEGAEMLALAGSRQTIVKHHPKLIICLYHKPSDMIDIPLFIHELVKNYALYVAHSSCVFTDTILYAYPIHG</sequence>
<gene>
    <name evidence="2" type="ORF">FYJ44_04230</name>
</gene>
<dbReference type="Proteomes" id="UP000477488">
    <property type="component" value="Unassembled WGS sequence"/>
</dbReference>
<keyword evidence="2" id="KW-0808">Transferase</keyword>
<name>A0A6L5XJI6_9BACT</name>
<feature type="domain" description="Methyltransferase FkbM" evidence="1">
    <location>
        <begin position="213"/>
        <end position="351"/>
    </location>
</feature>
<dbReference type="AlphaFoldDB" id="A0A6L5XJI6"/>
<protein>
    <submittedName>
        <fullName evidence="2">FkbM family methyltransferase</fullName>
    </submittedName>
</protein>
<reference evidence="2 3" key="1">
    <citation type="submission" date="2019-09" db="EMBL/GenBank/DDBJ databases">
        <title>In-depth cultivation of the pig gut microbiome towards novel bacterial diversity and tailored functional studies.</title>
        <authorList>
            <person name="Wylensek D."/>
            <person name="Hitch T.C.A."/>
            <person name="Clavel T."/>
        </authorList>
    </citation>
    <scope>NUCLEOTIDE SEQUENCE [LARGE SCALE GENOMIC DNA]</scope>
    <source>
        <strain evidence="2 3">PG-178-WT-4</strain>
    </source>
</reference>
<organism evidence="2 3">
    <name type="scientific">Desulfovibrio porci</name>
    <dbReference type="NCBI Taxonomy" id="2605782"/>
    <lineage>
        <taxon>Bacteria</taxon>
        <taxon>Pseudomonadati</taxon>
        <taxon>Thermodesulfobacteriota</taxon>
        <taxon>Desulfovibrionia</taxon>
        <taxon>Desulfovibrionales</taxon>
        <taxon>Desulfovibrionaceae</taxon>
        <taxon>Desulfovibrio</taxon>
    </lineage>
</organism>
<dbReference type="GO" id="GO:0032259">
    <property type="term" value="P:methylation"/>
    <property type="evidence" value="ECO:0007669"/>
    <property type="project" value="UniProtKB-KW"/>
</dbReference>